<dbReference type="AlphaFoldDB" id="A0A8C4Z1X8"/>
<evidence type="ECO:0000259" key="5">
    <source>
        <dbReference type="Pfam" id="PF03066"/>
    </source>
</evidence>
<dbReference type="Gene3D" id="2.60.120.340">
    <property type="entry name" value="Nucleoplasmin core domain"/>
    <property type="match status" value="1"/>
</dbReference>
<dbReference type="GeneTree" id="ENSGT00940000158796"/>
<evidence type="ECO:0000256" key="1">
    <source>
        <dbReference type="ARBA" id="ARBA00004123"/>
    </source>
</evidence>
<dbReference type="InterPro" id="IPR004301">
    <property type="entry name" value="Nucleoplasmin"/>
</dbReference>
<protein>
    <submittedName>
        <fullName evidence="6">Nucleophosmin/nucleoplasmin, 3</fullName>
    </submittedName>
</protein>
<keyword evidence="3" id="KW-0539">Nucleus</keyword>
<proteinExistence type="inferred from homology"/>
<dbReference type="RefSeq" id="XP_030234223.1">
    <property type="nucleotide sequence ID" value="XM_030378363.1"/>
</dbReference>
<dbReference type="PANTHER" id="PTHR22747:SF13">
    <property type="entry name" value="NUCLEOPLASMIN-3"/>
    <property type="match status" value="1"/>
</dbReference>
<accession>A0A8C4Z1X8</accession>
<dbReference type="CTD" id="10360"/>
<dbReference type="OMA" id="ECNIVEF"/>
<dbReference type="SUPFAM" id="SSF69203">
    <property type="entry name" value="Nucleoplasmin-like core domain"/>
    <property type="match status" value="1"/>
</dbReference>
<evidence type="ECO:0000256" key="3">
    <source>
        <dbReference type="ARBA" id="ARBA00023242"/>
    </source>
</evidence>
<dbReference type="InterPro" id="IPR036824">
    <property type="entry name" value="Nucleoplasmin_core_dom_sf"/>
</dbReference>
<dbReference type="FunFam" id="2.60.120.340:FF:000011">
    <property type="entry name" value="Nucleophosmin/nucleoplasmin 3"/>
    <property type="match status" value="1"/>
</dbReference>
<organism evidence="6 7">
    <name type="scientific">Gadus morhua</name>
    <name type="common">Atlantic cod</name>
    <dbReference type="NCBI Taxonomy" id="8049"/>
    <lineage>
        <taxon>Eukaryota</taxon>
        <taxon>Metazoa</taxon>
        <taxon>Chordata</taxon>
        <taxon>Craniata</taxon>
        <taxon>Vertebrata</taxon>
        <taxon>Euteleostomi</taxon>
        <taxon>Actinopterygii</taxon>
        <taxon>Neopterygii</taxon>
        <taxon>Teleostei</taxon>
        <taxon>Neoteleostei</taxon>
        <taxon>Acanthomorphata</taxon>
        <taxon>Zeiogadaria</taxon>
        <taxon>Gadariae</taxon>
        <taxon>Gadiformes</taxon>
        <taxon>Gadoidei</taxon>
        <taxon>Gadidae</taxon>
        <taxon>Gadus</taxon>
    </lineage>
</organism>
<reference evidence="6" key="2">
    <citation type="submission" date="2025-09" db="UniProtKB">
        <authorList>
            <consortium name="Ensembl"/>
        </authorList>
    </citation>
    <scope>IDENTIFICATION</scope>
</reference>
<sequence length="161" mass="17616">MSCGDLDHEHGTDCGAMSQPKLESFLFSCELSSKVPFYTFQGDEEEDLEHFLELRTVCIGEGAKEESNVVEVTAKNHLGKTISVPIAHLHINCLPMVSLGEFELKAPITIRLKAGTGPVTVSGLHLIASEASEADSEEEDDDEEMDEEIVPIMPAKKKQKS</sequence>
<dbReference type="Pfam" id="PF03066">
    <property type="entry name" value="Nucleoplasmin"/>
    <property type="match status" value="1"/>
</dbReference>
<dbReference type="GO" id="GO:0005730">
    <property type="term" value="C:nucleolus"/>
    <property type="evidence" value="ECO:0007669"/>
    <property type="project" value="TreeGrafter"/>
</dbReference>
<comment type="subcellular location">
    <subcellularLocation>
        <location evidence="1">Nucleus</location>
    </subcellularLocation>
</comment>
<feature type="region of interest" description="Disordered" evidence="4">
    <location>
        <begin position="130"/>
        <end position="161"/>
    </location>
</feature>
<dbReference type="GO" id="GO:0042393">
    <property type="term" value="F:histone binding"/>
    <property type="evidence" value="ECO:0007669"/>
    <property type="project" value="TreeGrafter"/>
</dbReference>
<feature type="domain" description="Nucleoplasmin core" evidence="5">
    <location>
        <begin position="26"/>
        <end position="127"/>
    </location>
</feature>
<dbReference type="GO" id="GO:0006338">
    <property type="term" value="P:chromatin remodeling"/>
    <property type="evidence" value="ECO:0007669"/>
    <property type="project" value="TreeGrafter"/>
</dbReference>
<dbReference type="PANTHER" id="PTHR22747">
    <property type="entry name" value="NUCLEOPLASMIN"/>
    <property type="match status" value="1"/>
</dbReference>
<dbReference type="Proteomes" id="UP000694546">
    <property type="component" value="Chromosome 15"/>
</dbReference>
<dbReference type="GO" id="GO:0003723">
    <property type="term" value="F:RNA binding"/>
    <property type="evidence" value="ECO:0007669"/>
    <property type="project" value="TreeGrafter"/>
</dbReference>
<evidence type="ECO:0000313" key="6">
    <source>
        <dbReference type="Ensembl" id="ENSGMOP00000004576.2"/>
    </source>
</evidence>
<dbReference type="GeneID" id="115559544"/>
<evidence type="ECO:0000256" key="2">
    <source>
        <dbReference type="ARBA" id="ARBA00010744"/>
    </source>
</evidence>
<dbReference type="Ensembl" id="ENSGMOT00000004714.2">
    <property type="protein sequence ID" value="ENSGMOP00000004576.2"/>
    <property type="gene ID" value="ENSGMOG00000004317.2"/>
</dbReference>
<name>A0A8C4Z1X8_GADMO</name>
<comment type="similarity">
    <text evidence="2">Belongs to the nucleoplasmin family.</text>
</comment>
<evidence type="ECO:0000256" key="4">
    <source>
        <dbReference type="SAM" id="MobiDB-lite"/>
    </source>
</evidence>
<dbReference type="OrthoDB" id="9900353at2759"/>
<dbReference type="InterPro" id="IPR024057">
    <property type="entry name" value="Nucleoplasmin_core_dom"/>
</dbReference>
<dbReference type="GO" id="GO:0005737">
    <property type="term" value="C:cytoplasm"/>
    <property type="evidence" value="ECO:0007669"/>
    <property type="project" value="TreeGrafter"/>
</dbReference>
<keyword evidence="7" id="KW-1185">Reference proteome</keyword>
<dbReference type="GO" id="GO:0005654">
    <property type="term" value="C:nucleoplasm"/>
    <property type="evidence" value="ECO:0007669"/>
    <property type="project" value="TreeGrafter"/>
</dbReference>
<reference evidence="6" key="1">
    <citation type="submission" date="2025-08" db="UniProtKB">
        <authorList>
            <consortium name="Ensembl"/>
        </authorList>
    </citation>
    <scope>IDENTIFICATION</scope>
</reference>
<evidence type="ECO:0000313" key="7">
    <source>
        <dbReference type="Proteomes" id="UP000694546"/>
    </source>
</evidence>
<gene>
    <name evidence="6" type="primary">npm3</name>
</gene>
<dbReference type="GO" id="GO:0003682">
    <property type="term" value="F:chromatin binding"/>
    <property type="evidence" value="ECO:0007669"/>
    <property type="project" value="TreeGrafter"/>
</dbReference>
<dbReference type="KEGG" id="gmh:115559544"/>
<feature type="compositionally biased region" description="Acidic residues" evidence="4">
    <location>
        <begin position="132"/>
        <end position="149"/>
    </location>
</feature>